<comment type="caution">
    <text evidence="2">The sequence shown here is derived from an EMBL/GenBank/DDBJ whole genome shotgun (WGS) entry which is preliminary data.</text>
</comment>
<proteinExistence type="predicted"/>
<dbReference type="InterPro" id="IPR000073">
    <property type="entry name" value="AB_hydrolase_1"/>
</dbReference>
<dbReference type="PANTHER" id="PTHR43798:SF33">
    <property type="entry name" value="HYDROLASE, PUTATIVE (AFU_ORTHOLOGUE AFUA_2G14860)-RELATED"/>
    <property type="match status" value="1"/>
</dbReference>
<dbReference type="Gene3D" id="3.40.50.1820">
    <property type="entry name" value="alpha/beta hydrolase"/>
    <property type="match status" value="1"/>
</dbReference>
<evidence type="ECO:0000313" key="2">
    <source>
        <dbReference type="EMBL" id="TKA25859.1"/>
    </source>
</evidence>
<feature type="domain" description="AB hydrolase-1" evidence="1">
    <location>
        <begin position="38"/>
        <end position="144"/>
    </location>
</feature>
<evidence type="ECO:0000313" key="3">
    <source>
        <dbReference type="Proteomes" id="UP000308549"/>
    </source>
</evidence>
<evidence type="ECO:0000259" key="1">
    <source>
        <dbReference type="Pfam" id="PF00561"/>
    </source>
</evidence>
<dbReference type="Proteomes" id="UP000308549">
    <property type="component" value="Unassembled WGS sequence"/>
</dbReference>
<dbReference type="AlphaFoldDB" id="A0A4V5N6H0"/>
<reference evidence="2 3" key="1">
    <citation type="submission" date="2017-03" db="EMBL/GenBank/DDBJ databases">
        <title>Genomes of endolithic fungi from Antarctica.</title>
        <authorList>
            <person name="Coleine C."/>
            <person name="Masonjones S."/>
            <person name="Stajich J.E."/>
        </authorList>
    </citation>
    <scope>NUCLEOTIDE SEQUENCE [LARGE SCALE GENOMIC DNA]</scope>
    <source>
        <strain evidence="2 3">CCFEE 6315</strain>
    </source>
</reference>
<dbReference type="OrthoDB" id="294702at2759"/>
<dbReference type="EMBL" id="NAJL01000032">
    <property type="protein sequence ID" value="TKA25859.1"/>
    <property type="molecule type" value="Genomic_DNA"/>
</dbReference>
<dbReference type="PANTHER" id="PTHR43798">
    <property type="entry name" value="MONOACYLGLYCEROL LIPASE"/>
    <property type="match status" value="1"/>
</dbReference>
<dbReference type="GO" id="GO:0016020">
    <property type="term" value="C:membrane"/>
    <property type="evidence" value="ECO:0007669"/>
    <property type="project" value="TreeGrafter"/>
</dbReference>
<protein>
    <recommendedName>
        <fullName evidence="1">AB hydrolase-1 domain-containing protein</fullName>
    </recommendedName>
</protein>
<dbReference type="InterPro" id="IPR029058">
    <property type="entry name" value="AB_hydrolase_fold"/>
</dbReference>
<organism evidence="2 3">
    <name type="scientific">Salinomyces thailandicus</name>
    <dbReference type="NCBI Taxonomy" id="706561"/>
    <lineage>
        <taxon>Eukaryota</taxon>
        <taxon>Fungi</taxon>
        <taxon>Dikarya</taxon>
        <taxon>Ascomycota</taxon>
        <taxon>Pezizomycotina</taxon>
        <taxon>Dothideomycetes</taxon>
        <taxon>Dothideomycetidae</taxon>
        <taxon>Mycosphaerellales</taxon>
        <taxon>Teratosphaeriaceae</taxon>
        <taxon>Salinomyces</taxon>
    </lineage>
</organism>
<name>A0A4V5N6H0_9PEZI</name>
<keyword evidence="3" id="KW-1185">Reference proteome</keyword>
<gene>
    <name evidence="2" type="ORF">B0A50_05614</name>
</gene>
<accession>A0A4V5N6H0</accession>
<dbReference type="SUPFAM" id="SSF53474">
    <property type="entry name" value="alpha/beta-Hydrolases"/>
    <property type="match status" value="1"/>
</dbReference>
<dbReference type="InterPro" id="IPR050266">
    <property type="entry name" value="AB_hydrolase_sf"/>
</dbReference>
<dbReference type="Pfam" id="PF00561">
    <property type="entry name" value="Abhydrolase_1"/>
    <property type="match status" value="1"/>
</dbReference>
<sequence length="316" mass="35046">MQAEQNAAAEAEAHIRLPDGHHLYLKLAGFPRPSSKTPVIVLIHGLGGTAREWLDVQRRIAHFAPVLLYERGGYHGSDPPVQIPTCENIASELRTLLSAANIEPPYLLVGHSYGGVIARQVLNDLPSDIAGMVLVDSVPVVNRFPSVWEKLLGDATCEDVVGLQDNHAMPEEEWQAIGRDTSLNEMGGGIAEQELNLMAPANDHLNASLQGWQALGNHRLCVLFCYETRDFQKVYEHGMRHGHGTVEEREVVRKHLETMSIEDEAAQRTPLALSSHARFVKAEGERATHNVHFVDPAWVVEQIRWVYDGSVNTETT</sequence>